<comment type="similarity">
    <text evidence="2">Belongs to the TMEM106 family.</text>
</comment>
<dbReference type="InterPro" id="IPR009790">
    <property type="entry name" value="TMEM106"/>
</dbReference>
<evidence type="ECO:0000259" key="8">
    <source>
        <dbReference type="Pfam" id="PF21002"/>
    </source>
</evidence>
<dbReference type="PANTHER" id="PTHR28556:SF6">
    <property type="entry name" value="TRANSMEMBRANE PROTEIN 106A"/>
    <property type="match status" value="1"/>
</dbReference>
<dbReference type="OMA" id="CSYLCHS"/>
<evidence type="ECO:0000256" key="2">
    <source>
        <dbReference type="ARBA" id="ARBA00008111"/>
    </source>
</evidence>
<evidence type="ECO:0000256" key="5">
    <source>
        <dbReference type="ARBA" id="ARBA00023136"/>
    </source>
</evidence>
<proteinExistence type="inferred from homology"/>
<evidence type="ECO:0000256" key="4">
    <source>
        <dbReference type="ARBA" id="ARBA00022989"/>
    </source>
</evidence>
<evidence type="ECO:0000259" key="7">
    <source>
        <dbReference type="Pfam" id="PF07092"/>
    </source>
</evidence>
<evidence type="ECO:0000256" key="1">
    <source>
        <dbReference type="ARBA" id="ARBA00004308"/>
    </source>
</evidence>
<reference evidence="9" key="1">
    <citation type="submission" date="2025-08" db="UniProtKB">
        <authorList>
            <consortium name="Ensembl"/>
        </authorList>
    </citation>
    <scope>IDENTIFICATION</scope>
</reference>
<dbReference type="PANTHER" id="PTHR28556">
    <property type="entry name" value="TRANSMEMBRANE PROTEIN 106B"/>
    <property type="match status" value="1"/>
</dbReference>
<comment type="subcellular location">
    <subcellularLocation>
        <location evidence="1">Endomembrane system</location>
    </subcellularLocation>
</comment>
<reference evidence="9" key="2">
    <citation type="submission" date="2025-09" db="UniProtKB">
        <authorList>
            <consortium name="Ensembl"/>
        </authorList>
    </citation>
    <scope>IDENTIFICATION</scope>
</reference>
<sequence>MVLPGHPGGGIYAPLKWKEPKGPMENSLLSTPSARQYGSTAARQYGSGGCTGDTCPTCRGTGRIPRGQEDMLVAVIPCNDVRLKPQRTKLYVCLSMGLCLVISCLILYFLFPRAVVLVPVYVQSVTVYFTPEAVSLEVTNLINISNENFFPVQIVELDIQGLISKTIMGKSKQCNVTHLDARSQLLVSGAGGDGFPTFCQSKTIPIHTLFLELQITMQVSYLSHNEQLSMNIYEYIDCGNNSTVPHLPA</sequence>
<dbReference type="Ensembl" id="ENSGMOT00000055615.1">
    <property type="protein sequence ID" value="ENSGMOP00000038125.1"/>
    <property type="gene ID" value="ENSGMOG00000015974.2"/>
</dbReference>
<dbReference type="GeneTree" id="ENSGT00940000166248"/>
<keyword evidence="10" id="KW-1185">Reference proteome</keyword>
<protein>
    <submittedName>
        <fullName evidence="9">Transmembrane protein 106A</fullName>
    </submittedName>
</protein>
<keyword evidence="4 6" id="KW-1133">Transmembrane helix</keyword>
<keyword evidence="5 6" id="KW-0472">Membrane</keyword>
<evidence type="ECO:0000313" key="10">
    <source>
        <dbReference type="Proteomes" id="UP000694546"/>
    </source>
</evidence>
<feature type="transmembrane region" description="Helical" evidence="6">
    <location>
        <begin position="90"/>
        <end position="111"/>
    </location>
</feature>
<organism evidence="9 10">
    <name type="scientific">Gadus morhua</name>
    <name type="common">Atlantic cod</name>
    <dbReference type="NCBI Taxonomy" id="8049"/>
    <lineage>
        <taxon>Eukaryota</taxon>
        <taxon>Metazoa</taxon>
        <taxon>Chordata</taxon>
        <taxon>Craniata</taxon>
        <taxon>Vertebrata</taxon>
        <taxon>Euteleostomi</taxon>
        <taxon>Actinopterygii</taxon>
        <taxon>Neopterygii</taxon>
        <taxon>Teleostei</taxon>
        <taxon>Neoteleostei</taxon>
        <taxon>Acanthomorphata</taxon>
        <taxon>Zeiogadaria</taxon>
        <taxon>Gadariae</taxon>
        <taxon>Gadiformes</taxon>
        <taxon>Gadoidei</taxon>
        <taxon>Gadidae</taxon>
        <taxon>Gadus</taxon>
    </lineage>
</organism>
<feature type="domain" description="Transmembrane protein 106 C-terminal" evidence="7">
    <location>
        <begin position="112"/>
        <end position="243"/>
    </location>
</feature>
<keyword evidence="3 6" id="KW-0812">Transmembrane</keyword>
<accession>A0A8C5AX74</accession>
<evidence type="ECO:0000256" key="3">
    <source>
        <dbReference type="ARBA" id="ARBA00022692"/>
    </source>
</evidence>
<dbReference type="GO" id="GO:0012505">
    <property type="term" value="C:endomembrane system"/>
    <property type="evidence" value="ECO:0007669"/>
    <property type="project" value="UniProtKB-SubCell"/>
</dbReference>
<dbReference type="InterPro" id="IPR048511">
    <property type="entry name" value="TMEM106_N"/>
</dbReference>
<dbReference type="Proteomes" id="UP000694546">
    <property type="component" value="Chromosome 18"/>
</dbReference>
<dbReference type="AlphaFoldDB" id="A0A8C5AX74"/>
<dbReference type="Pfam" id="PF07092">
    <property type="entry name" value="TMEM106"/>
    <property type="match status" value="1"/>
</dbReference>
<name>A0A8C5AX74_GADMO</name>
<evidence type="ECO:0000256" key="6">
    <source>
        <dbReference type="SAM" id="Phobius"/>
    </source>
</evidence>
<evidence type="ECO:0000313" key="9">
    <source>
        <dbReference type="Ensembl" id="ENSGMOP00000038125.1"/>
    </source>
</evidence>
<feature type="domain" description="Transmembrane protein 106 N-terminal" evidence="8">
    <location>
        <begin position="54"/>
        <end position="89"/>
    </location>
</feature>
<dbReference type="Pfam" id="PF21002">
    <property type="entry name" value="TMEM106_N"/>
    <property type="match status" value="1"/>
</dbReference>
<dbReference type="InterPro" id="IPR048509">
    <property type="entry name" value="TMEM106_C"/>
</dbReference>